<dbReference type="Pfam" id="PF00300">
    <property type="entry name" value="His_Phos_1"/>
    <property type="match status" value="1"/>
</dbReference>
<evidence type="ECO:0000313" key="5">
    <source>
        <dbReference type="EMBL" id="KAK2101135.1"/>
    </source>
</evidence>
<dbReference type="Gene3D" id="3.40.50.1240">
    <property type="entry name" value="Phosphoglycerate mutase-like"/>
    <property type="match status" value="1"/>
</dbReference>
<gene>
    <name evidence="5" type="primary">PGAM1_9</name>
    <name evidence="5" type="ORF">P7K49_022483</name>
</gene>
<keyword evidence="4" id="KW-0413">Isomerase</keyword>
<reference evidence="5 6" key="1">
    <citation type="submission" date="2023-05" db="EMBL/GenBank/DDBJ databases">
        <title>B98-5 Cell Line De Novo Hybrid Assembly: An Optical Mapping Approach.</title>
        <authorList>
            <person name="Kananen K."/>
            <person name="Auerbach J.A."/>
            <person name="Kautto E."/>
            <person name="Blachly J.S."/>
        </authorList>
    </citation>
    <scope>NUCLEOTIDE SEQUENCE [LARGE SCALE GENOMIC DNA]</scope>
    <source>
        <strain evidence="5">B95-8</strain>
        <tissue evidence="5">Cell line</tissue>
    </source>
</reference>
<dbReference type="SUPFAM" id="SSF53254">
    <property type="entry name" value="Phosphoglycerate mutase-like"/>
    <property type="match status" value="1"/>
</dbReference>
<dbReference type="PANTHER" id="PTHR11931">
    <property type="entry name" value="PHOSPHOGLYCERATE MUTASE"/>
    <property type="match status" value="1"/>
</dbReference>
<keyword evidence="3" id="KW-0324">Glycolysis</keyword>
<dbReference type="EC" id="5.4.2.11" evidence="2"/>
<dbReference type="EMBL" id="JASSZA010000010">
    <property type="protein sequence ID" value="KAK2101135.1"/>
    <property type="molecule type" value="Genomic_DNA"/>
</dbReference>
<protein>
    <recommendedName>
        <fullName evidence="2">phosphoglycerate mutase (2,3-diphosphoglycerate-dependent)</fullName>
        <ecNumber evidence="2">5.4.2.11</ecNumber>
    </recommendedName>
</protein>
<name>A0ABQ9UVP1_SAGOE</name>
<evidence type="ECO:0000313" key="6">
    <source>
        <dbReference type="Proteomes" id="UP001266305"/>
    </source>
</evidence>
<dbReference type="Proteomes" id="UP001266305">
    <property type="component" value="Unassembled WGS sequence"/>
</dbReference>
<comment type="caution">
    <text evidence="5">The sequence shown here is derived from an EMBL/GenBank/DDBJ whole genome shotgun (WGS) entry which is preliminary data.</text>
</comment>
<dbReference type="InterPro" id="IPR029033">
    <property type="entry name" value="His_PPase_superfam"/>
</dbReference>
<dbReference type="CDD" id="cd07040">
    <property type="entry name" value="HP"/>
    <property type="match status" value="1"/>
</dbReference>
<keyword evidence="6" id="KW-1185">Reference proteome</keyword>
<dbReference type="InterPro" id="IPR005952">
    <property type="entry name" value="Phosphogly_mut1"/>
</dbReference>
<evidence type="ECO:0000256" key="3">
    <source>
        <dbReference type="ARBA" id="ARBA00023152"/>
    </source>
</evidence>
<evidence type="ECO:0000256" key="1">
    <source>
        <dbReference type="ARBA" id="ARBA00006717"/>
    </source>
</evidence>
<organism evidence="5 6">
    <name type="scientific">Saguinus oedipus</name>
    <name type="common">Cotton-top tamarin</name>
    <name type="synonym">Oedipomidas oedipus</name>
    <dbReference type="NCBI Taxonomy" id="9490"/>
    <lineage>
        <taxon>Eukaryota</taxon>
        <taxon>Metazoa</taxon>
        <taxon>Chordata</taxon>
        <taxon>Craniata</taxon>
        <taxon>Vertebrata</taxon>
        <taxon>Euteleostomi</taxon>
        <taxon>Mammalia</taxon>
        <taxon>Eutheria</taxon>
        <taxon>Euarchontoglires</taxon>
        <taxon>Primates</taxon>
        <taxon>Haplorrhini</taxon>
        <taxon>Platyrrhini</taxon>
        <taxon>Cebidae</taxon>
        <taxon>Callitrichinae</taxon>
        <taxon>Saguinus</taxon>
    </lineage>
</organism>
<comment type="similarity">
    <text evidence="1">Belongs to the phosphoglycerate mutase family. BPG-dependent PGAM subfamily.</text>
</comment>
<dbReference type="InterPro" id="IPR013078">
    <property type="entry name" value="His_Pase_superF_clade-1"/>
</dbReference>
<accession>A0ABQ9UVP1</accession>
<sequence>MAAYKLVLTHHRESTWNLGNCFSGWYNANLSPVGHEEAKHHRHALGDAGYECDLCFTSVQNRVIWTLWTVLEAIDRMWLPVKST</sequence>
<evidence type="ECO:0000256" key="2">
    <source>
        <dbReference type="ARBA" id="ARBA00012028"/>
    </source>
</evidence>
<proteinExistence type="inferred from homology"/>
<evidence type="ECO:0000256" key="4">
    <source>
        <dbReference type="ARBA" id="ARBA00023235"/>
    </source>
</evidence>